<dbReference type="RefSeq" id="XP_041197936.1">
    <property type="nucleotide sequence ID" value="XM_041332443.1"/>
</dbReference>
<sequence>MAESANTTNKHDSKCAKTADMDLEVCNSEPPEISSLNIKSLSPVLLPLFSPIPKPSLNIKSPVLLPLSPSPKPSLNIKPPISLLLSPNPNLPPLDIKSPSPSLQQPKVLKDAINCLKEKQIADTDSAMPSTDVPATPTVPDFNTNSIIPSAVADAPVTVTLTPFEAHGTYTPSESSTLQVANADSQGKPGPTSKNFHPAAMKNGRNLCAHRWLKKVAPNGYSQDFKLYWDLLGKDCQEKYETDAKKLVSDGIWTGNTVKVIAPASLFPNLCELVWDVSGAHFATEFLCMTFVPSLWVLTLQFSSAFLLVLSSLGTLCPHLQSMTLRYRLTMEDSSSKLSPFIAQPISQLHNLHTLIVWDLGNTGMDHIMQLQALQSLDLDLRTSSAGERQSHLPFPGFCNLHYLCLTFGTFERAMDFLSSLQVIKTKEIKLIFASWIEESSKNASTSLSQFLVILPEICDNKKLKCLSLVRSRVIHTELAVFMPLRTFHNLVVLQIERGCSTSISNGELCQMVAAWPMLQVLKISCYIAIDATTVPTFCGLLGVLRLCPSLTSLALAIDTTKLEDIDFMSPSGESLNMHLNDLTLGNSLIASPLNIALVLSSIFPCLKQVDLDCWNTAPMDLLLSAHDKNSAMEKWASINNLLDGFSIVRERVATS</sequence>
<dbReference type="InterPro" id="IPR032675">
    <property type="entry name" value="LRR_dom_sf"/>
</dbReference>
<proteinExistence type="predicted"/>
<dbReference type="AlphaFoldDB" id="A0A9P7JIH0"/>
<evidence type="ECO:0000313" key="2">
    <source>
        <dbReference type="EMBL" id="KAG1823876.1"/>
    </source>
</evidence>
<evidence type="ECO:0000313" key="3">
    <source>
        <dbReference type="Proteomes" id="UP000807769"/>
    </source>
</evidence>
<dbReference type="SUPFAM" id="SSF52047">
    <property type="entry name" value="RNI-like"/>
    <property type="match status" value="1"/>
</dbReference>
<accession>A0A9P7JIH0</accession>
<dbReference type="EMBL" id="JABBWG010000004">
    <property type="protein sequence ID" value="KAG1823876.1"/>
    <property type="molecule type" value="Genomic_DNA"/>
</dbReference>
<gene>
    <name evidence="2" type="ORF">BJ212DRAFT_1296398</name>
</gene>
<protein>
    <submittedName>
        <fullName evidence="2">Uncharacterized protein</fullName>
    </submittedName>
</protein>
<dbReference type="OrthoDB" id="2841072at2759"/>
<organism evidence="2 3">
    <name type="scientific">Suillus subaureus</name>
    <dbReference type="NCBI Taxonomy" id="48587"/>
    <lineage>
        <taxon>Eukaryota</taxon>
        <taxon>Fungi</taxon>
        <taxon>Dikarya</taxon>
        <taxon>Basidiomycota</taxon>
        <taxon>Agaricomycotina</taxon>
        <taxon>Agaricomycetes</taxon>
        <taxon>Agaricomycetidae</taxon>
        <taxon>Boletales</taxon>
        <taxon>Suillineae</taxon>
        <taxon>Suillaceae</taxon>
        <taxon>Suillus</taxon>
    </lineage>
</organism>
<dbReference type="GeneID" id="64626460"/>
<feature type="region of interest" description="Disordered" evidence="1">
    <location>
        <begin position="168"/>
        <end position="194"/>
    </location>
</feature>
<keyword evidence="3" id="KW-1185">Reference proteome</keyword>
<reference evidence="2" key="1">
    <citation type="journal article" date="2020" name="New Phytol.">
        <title>Comparative genomics reveals dynamic genome evolution in host specialist ectomycorrhizal fungi.</title>
        <authorList>
            <person name="Lofgren L.A."/>
            <person name="Nguyen N.H."/>
            <person name="Vilgalys R."/>
            <person name="Ruytinx J."/>
            <person name="Liao H.L."/>
            <person name="Branco S."/>
            <person name="Kuo A."/>
            <person name="LaButti K."/>
            <person name="Lipzen A."/>
            <person name="Andreopoulos W."/>
            <person name="Pangilinan J."/>
            <person name="Riley R."/>
            <person name="Hundley H."/>
            <person name="Na H."/>
            <person name="Barry K."/>
            <person name="Grigoriev I.V."/>
            <person name="Stajich J.E."/>
            <person name="Kennedy P.G."/>
        </authorList>
    </citation>
    <scope>NUCLEOTIDE SEQUENCE</scope>
    <source>
        <strain evidence="2">MN1</strain>
    </source>
</reference>
<dbReference type="Proteomes" id="UP000807769">
    <property type="component" value="Unassembled WGS sequence"/>
</dbReference>
<feature type="compositionally biased region" description="Polar residues" evidence="1">
    <location>
        <begin position="170"/>
        <end position="185"/>
    </location>
</feature>
<name>A0A9P7JIH0_9AGAM</name>
<comment type="caution">
    <text evidence="2">The sequence shown here is derived from an EMBL/GenBank/DDBJ whole genome shotgun (WGS) entry which is preliminary data.</text>
</comment>
<evidence type="ECO:0000256" key="1">
    <source>
        <dbReference type="SAM" id="MobiDB-lite"/>
    </source>
</evidence>
<dbReference type="Gene3D" id="3.80.10.10">
    <property type="entry name" value="Ribonuclease Inhibitor"/>
    <property type="match status" value="1"/>
</dbReference>